<feature type="compositionally biased region" description="Basic and acidic residues" evidence="4">
    <location>
        <begin position="12"/>
        <end position="38"/>
    </location>
</feature>
<feature type="compositionally biased region" description="Basic residues" evidence="4">
    <location>
        <begin position="922"/>
        <end position="933"/>
    </location>
</feature>
<evidence type="ECO:0000313" key="6">
    <source>
        <dbReference type="EMBL" id="ESO02534.1"/>
    </source>
</evidence>
<dbReference type="EnsemblMetazoa" id="HelroT188743">
    <property type="protein sequence ID" value="HelroP188743"/>
    <property type="gene ID" value="HelroG188743"/>
</dbReference>
<dbReference type="PANTHER" id="PTHR23167">
    <property type="entry name" value="CALPONIN HOMOLOGY DOMAIN-CONTAINING PROTEIN DDB_G0272472-RELATED"/>
    <property type="match status" value="1"/>
</dbReference>
<protein>
    <recommendedName>
        <fullName evidence="5">Calponin-homology (CH) domain-containing protein</fullName>
    </recommendedName>
</protein>
<dbReference type="CDD" id="cd21199">
    <property type="entry name" value="CH_CYTS"/>
    <property type="match status" value="1"/>
</dbReference>
<reference evidence="8" key="1">
    <citation type="submission" date="2012-12" db="EMBL/GenBank/DDBJ databases">
        <authorList>
            <person name="Hellsten U."/>
            <person name="Grimwood J."/>
            <person name="Chapman J.A."/>
            <person name="Shapiro H."/>
            <person name="Aerts A."/>
            <person name="Otillar R.P."/>
            <person name="Terry A.Y."/>
            <person name="Boore J.L."/>
            <person name="Simakov O."/>
            <person name="Marletaz F."/>
            <person name="Cho S.-J."/>
            <person name="Edsinger-Gonzales E."/>
            <person name="Havlak P."/>
            <person name="Kuo D.-H."/>
            <person name="Larsson T."/>
            <person name="Lv J."/>
            <person name="Arendt D."/>
            <person name="Savage R."/>
            <person name="Osoegawa K."/>
            <person name="de Jong P."/>
            <person name="Lindberg D.R."/>
            <person name="Seaver E.C."/>
            <person name="Weisblat D.A."/>
            <person name="Putnam N.H."/>
            <person name="Grigoriev I.V."/>
            <person name="Rokhsar D.S."/>
        </authorList>
    </citation>
    <scope>NUCLEOTIDE SEQUENCE</scope>
</reference>
<dbReference type="eggNOG" id="KOG4678">
    <property type="taxonomic scope" value="Eukaryota"/>
</dbReference>
<organism evidence="7 8">
    <name type="scientific">Helobdella robusta</name>
    <name type="common">Californian leech</name>
    <dbReference type="NCBI Taxonomy" id="6412"/>
    <lineage>
        <taxon>Eukaryota</taxon>
        <taxon>Metazoa</taxon>
        <taxon>Spiralia</taxon>
        <taxon>Lophotrochozoa</taxon>
        <taxon>Annelida</taxon>
        <taxon>Clitellata</taxon>
        <taxon>Hirudinea</taxon>
        <taxon>Rhynchobdellida</taxon>
        <taxon>Glossiphoniidae</taxon>
        <taxon>Helobdella</taxon>
    </lineage>
</organism>
<feature type="compositionally biased region" description="Low complexity" evidence="4">
    <location>
        <begin position="170"/>
        <end position="189"/>
    </location>
</feature>
<dbReference type="KEGG" id="hro:HELRODRAFT_188743"/>
<reference evidence="7" key="3">
    <citation type="submission" date="2015-06" db="UniProtKB">
        <authorList>
            <consortium name="EnsemblMetazoa"/>
        </authorList>
    </citation>
    <scope>IDENTIFICATION</scope>
</reference>
<feature type="region of interest" description="Disordered" evidence="4">
    <location>
        <begin position="237"/>
        <end position="268"/>
    </location>
</feature>
<feature type="region of interest" description="Disordered" evidence="4">
    <location>
        <begin position="745"/>
        <end position="775"/>
    </location>
</feature>
<evidence type="ECO:0000256" key="3">
    <source>
        <dbReference type="SAM" id="Coils"/>
    </source>
</evidence>
<dbReference type="OrthoDB" id="21607at2759"/>
<feature type="coiled-coil region" evidence="3">
    <location>
        <begin position="398"/>
        <end position="741"/>
    </location>
</feature>
<dbReference type="GO" id="GO:0030036">
    <property type="term" value="P:actin cytoskeleton organization"/>
    <property type="evidence" value="ECO:0000318"/>
    <property type="project" value="GO_Central"/>
</dbReference>
<keyword evidence="2 3" id="KW-0175">Coiled coil</keyword>
<gene>
    <name evidence="7" type="primary">20211013</name>
    <name evidence="6" type="ORF">HELRODRAFT_188743</name>
</gene>
<dbReference type="Gene3D" id="1.10.418.10">
    <property type="entry name" value="Calponin-like domain"/>
    <property type="match status" value="1"/>
</dbReference>
<dbReference type="Gene3D" id="1.10.287.1490">
    <property type="match status" value="1"/>
</dbReference>
<evidence type="ECO:0000256" key="4">
    <source>
        <dbReference type="SAM" id="MobiDB-lite"/>
    </source>
</evidence>
<dbReference type="InterPro" id="IPR001715">
    <property type="entry name" value="CH_dom"/>
</dbReference>
<name>T1FQB6_HELRO</name>
<feature type="compositionally biased region" description="Basic and acidic residues" evidence="4">
    <location>
        <begin position="241"/>
        <end position="250"/>
    </location>
</feature>
<dbReference type="FunFam" id="1.10.418.10:FF:000020">
    <property type="entry name" value="Cytospin-A isoform 1"/>
    <property type="match status" value="1"/>
</dbReference>
<evidence type="ECO:0000313" key="7">
    <source>
        <dbReference type="EnsemblMetazoa" id="HelroP188743"/>
    </source>
</evidence>
<feature type="region of interest" description="Disordered" evidence="4">
    <location>
        <begin position="988"/>
        <end position="1024"/>
    </location>
</feature>
<dbReference type="GO" id="GO:0031941">
    <property type="term" value="C:filamentous actin"/>
    <property type="evidence" value="ECO:0000318"/>
    <property type="project" value="GO_Central"/>
</dbReference>
<dbReference type="FunCoup" id="T1FQB6">
    <property type="interactions" value="422"/>
</dbReference>
<evidence type="ECO:0000256" key="2">
    <source>
        <dbReference type="ARBA" id="ARBA00023054"/>
    </source>
</evidence>
<feature type="coiled-coil region" evidence="3">
    <location>
        <begin position="324"/>
        <end position="361"/>
    </location>
</feature>
<evidence type="ECO:0000259" key="5">
    <source>
        <dbReference type="PROSITE" id="PS50021"/>
    </source>
</evidence>
<dbReference type="InParanoid" id="T1FQB6"/>
<dbReference type="InterPro" id="IPR036872">
    <property type="entry name" value="CH_dom_sf"/>
</dbReference>
<comment type="similarity">
    <text evidence="1">Belongs to the cytospin-A family.</text>
</comment>
<dbReference type="SMART" id="SM00033">
    <property type="entry name" value="CH"/>
    <property type="match status" value="1"/>
</dbReference>
<sequence length="1143" mass="129174">MSKTSSAGAAAVDKKIEPKKSKEKHNVKYSHEANKKDGSVASAFKKPDAPIKRTLSVQNVGGSAPLSLMPSSTNLSKLSVKRAHSSQNVSAQKAGARQIRLSAPVNAMAYNAELLANFEKEKKIMERRISELIQIAENRQRDNEKFKFEVKNLKEKLKDARMLLKDHQSHYSSSQQQQQQTQQQQNLPSPESSLLLIEEINQLKKENNIYRQKLSELNICLDDQLTETERSSVVQAAQKKVKSDADEFSNKNKSSPSDSDSQKETEAFDMTSSMCVEKRSNYSLDCNCWDHQSNKSSDGALSEVSVACLQDRILQMEETHYSTNEELQATLQELADLQDAVNDLTVENERLANERNVLLESLCTQTEKLENARLHVDFVKALLLRDSELLGGERSENERQLMALVKSAQEEREELLLRQVEMSNNLQMLQRENHEIQEANDVVQMRLTSSQKEVEDVKVEKVNLELQNSSLEEQLDHGKLELEKLRIVLESEQKKVTEMEHERRLLQEKSEMTTVVQLLRDEKEKLETKLVSLEQELSERRFEGAKLQETCDLLQEELKLNTSKANAKLVEKNSELESQLQRARNHCSEMEEEISLLQHDVETLKVECDQHIDDKKTHTLTLARAESELRIWRSKASRAEKDFKELQEKFIREQDEWNQFQQDLQRAVVIANEFKTEAQEDAERVANDYQRMQDQVRLLGKELELSKTETDHLKKQLLSANQQLQQQQQQLQQQQQQQQQQQPQQTVSTTNVAPQRSSSCSSCGLALDPTTTPMSREEIRDKVLSSMDRELANRRQISRKSDFRQQHQQLSVRHLISSIEEQVKNKDNVTTIATTTNNNQGQISPACIMSPMPNLACGASGSGASAMRKDSLTSPTFLSGSGGGNGSGVKIGGLSSRLGSVNASQNYLRRSSTETKDATSPTHHHHHHHHHHLQSLTLDILQAPTATDDTKQAVVECTKDIEASTSTSSSSSSALVASRKPLVGILSNKVVGQKRKSSVNSDNIETSPEKTSHTPSGHHLSKVDPLSNLAKQLGGSKRNALLKWCQNRTATYRDIDITNFSSSWNDGMAFCALLHTYMPDKIPYKELNTSDKVRNFTLAFKGAESVGITPALNIMEMATRERPDWQAVMSYVTNIYKHFESTN</sequence>
<dbReference type="STRING" id="6412.T1FQB6"/>
<feature type="region of interest" description="Disordered" evidence="4">
    <location>
        <begin position="903"/>
        <end position="935"/>
    </location>
</feature>
<evidence type="ECO:0000313" key="8">
    <source>
        <dbReference type="Proteomes" id="UP000015101"/>
    </source>
</evidence>
<dbReference type="EMBL" id="KB096742">
    <property type="protein sequence ID" value="ESO02534.1"/>
    <property type="molecule type" value="Genomic_DNA"/>
</dbReference>
<feature type="region of interest" description="Disordered" evidence="4">
    <location>
        <begin position="167"/>
        <end position="189"/>
    </location>
</feature>
<dbReference type="PANTHER" id="PTHR23167:SF69">
    <property type="entry name" value="FI18193P1"/>
    <property type="match status" value="1"/>
</dbReference>
<proteinExistence type="inferred from homology"/>
<feature type="compositionally biased region" description="Polar residues" evidence="4">
    <location>
        <begin position="746"/>
        <end position="762"/>
    </location>
</feature>
<dbReference type="SUPFAM" id="SSF47576">
    <property type="entry name" value="Calponin-homology domain, CH-domain"/>
    <property type="match status" value="1"/>
</dbReference>
<dbReference type="CTD" id="20211013"/>
<dbReference type="GeneID" id="20211013"/>
<feature type="region of interest" description="Disordered" evidence="4">
    <location>
        <begin position="1"/>
        <end position="48"/>
    </location>
</feature>
<dbReference type="EMBL" id="AMQM01000923">
    <property type="status" value="NOT_ANNOTATED_CDS"/>
    <property type="molecule type" value="Genomic_DNA"/>
</dbReference>
<dbReference type="OMA" id="AMNSVET"/>
<accession>T1FQB6</accession>
<dbReference type="GO" id="GO:0005815">
    <property type="term" value="C:microtubule organizing center"/>
    <property type="evidence" value="ECO:0000318"/>
    <property type="project" value="GO_Central"/>
</dbReference>
<dbReference type="RefSeq" id="XP_009019942.1">
    <property type="nucleotide sequence ID" value="XM_009021694.1"/>
</dbReference>
<dbReference type="InterPro" id="IPR050540">
    <property type="entry name" value="F-actin_Monoox_Mical"/>
</dbReference>
<dbReference type="SUPFAM" id="SSF81995">
    <property type="entry name" value="beta-sandwich domain of Sec23/24"/>
    <property type="match status" value="1"/>
</dbReference>
<evidence type="ECO:0000256" key="1">
    <source>
        <dbReference type="ARBA" id="ARBA00009452"/>
    </source>
</evidence>
<dbReference type="Pfam" id="PF00307">
    <property type="entry name" value="CH"/>
    <property type="match status" value="1"/>
</dbReference>
<dbReference type="PROSITE" id="PS50021">
    <property type="entry name" value="CH"/>
    <property type="match status" value="1"/>
</dbReference>
<keyword evidence="8" id="KW-1185">Reference proteome</keyword>
<reference evidence="6 8" key="2">
    <citation type="journal article" date="2013" name="Nature">
        <title>Insights into bilaterian evolution from three spiralian genomes.</title>
        <authorList>
            <person name="Simakov O."/>
            <person name="Marletaz F."/>
            <person name="Cho S.J."/>
            <person name="Edsinger-Gonzales E."/>
            <person name="Havlak P."/>
            <person name="Hellsten U."/>
            <person name="Kuo D.H."/>
            <person name="Larsson T."/>
            <person name="Lv J."/>
            <person name="Arendt D."/>
            <person name="Savage R."/>
            <person name="Osoegawa K."/>
            <person name="de Jong P."/>
            <person name="Grimwood J."/>
            <person name="Chapman J.A."/>
            <person name="Shapiro H."/>
            <person name="Aerts A."/>
            <person name="Otillar R.P."/>
            <person name="Terry A.Y."/>
            <person name="Boore J.L."/>
            <person name="Grigoriev I.V."/>
            <person name="Lindberg D.R."/>
            <person name="Seaver E.C."/>
            <person name="Weisblat D.A."/>
            <person name="Putnam N.H."/>
            <person name="Rokhsar D.S."/>
        </authorList>
    </citation>
    <scope>NUCLEOTIDE SEQUENCE</scope>
</reference>
<dbReference type="AlphaFoldDB" id="T1FQB6"/>
<dbReference type="Proteomes" id="UP000015101">
    <property type="component" value="Unassembled WGS sequence"/>
</dbReference>
<dbReference type="HOGENOM" id="CLU_009328_0_0_1"/>
<feature type="domain" description="Calponin-homology (CH)" evidence="5">
    <location>
        <begin position="1035"/>
        <end position="1140"/>
    </location>
</feature>